<dbReference type="Proteomes" id="UP000555367">
    <property type="component" value="Unassembled WGS sequence"/>
</dbReference>
<evidence type="ECO:0000259" key="1">
    <source>
        <dbReference type="PROSITE" id="PS50878"/>
    </source>
</evidence>
<dbReference type="EMBL" id="VZTQ01039131">
    <property type="protein sequence ID" value="NXT45335.1"/>
    <property type="molecule type" value="Genomic_DNA"/>
</dbReference>
<protein>
    <submittedName>
        <fullName evidence="2">PO21 protein</fullName>
    </submittedName>
</protein>
<accession>A0A7L3CPH1</accession>
<sequence>TDKIQIRVGVKQGDPLSPLLFNLAMDPLLCKLEESGKGFHRGESMITAMAFADDLVLLSDSWENMNVNIKILETFCDLTGLATQGQK</sequence>
<dbReference type="SUPFAM" id="SSF56672">
    <property type="entry name" value="DNA/RNA polymerases"/>
    <property type="match status" value="1"/>
</dbReference>
<evidence type="ECO:0000313" key="3">
    <source>
        <dbReference type="Proteomes" id="UP000555367"/>
    </source>
</evidence>
<dbReference type="OrthoDB" id="9902985at2759"/>
<dbReference type="AlphaFoldDB" id="A0A7L3CPH1"/>
<comment type="caution">
    <text evidence="2">The sequence shown here is derived from an EMBL/GenBank/DDBJ whole genome shotgun (WGS) entry which is preliminary data.</text>
</comment>
<evidence type="ECO:0000313" key="2">
    <source>
        <dbReference type="EMBL" id="NXT45335.1"/>
    </source>
</evidence>
<name>A0A7L3CPH1_PELUR</name>
<feature type="domain" description="Reverse transcriptase" evidence="1">
    <location>
        <begin position="1"/>
        <end position="87"/>
    </location>
</feature>
<proteinExistence type="predicted"/>
<dbReference type="InterPro" id="IPR000477">
    <property type="entry name" value="RT_dom"/>
</dbReference>
<feature type="non-terminal residue" evidence="2">
    <location>
        <position position="87"/>
    </location>
</feature>
<dbReference type="InterPro" id="IPR043502">
    <property type="entry name" value="DNA/RNA_pol_sf"/>
</dbReference>
<dbReference type="PANTHER" id="PTHR47027">
    <property type="entry name" value="REVERSE TRANSCRIPTASE DOMAIN-CONTAINING PROTEIN"/>
    <property type="match status" value="1"/>
</dbReference>
<organism evidence="2 3">
    <name type="scientific">Pelecanoides urinatrix</name>
    <name type="common">Common diving petrel</name>
    <name type="synonym">Procellaria urinatrix</name>
    <dbReference type="NCBI Taxonomy" id="37079"/>
    <lineage>
        <taxon>Eukaryota</taxon>
        <taxon>Metazoa</taxon>
        <taxon>Chordata</taxon>
        <taxon>Craniata</taxon>
        <taxon>Vertebrata</taxon>
        <taxon>Euteleostomi</taxon>
        <taxon>Archelosauria</taxon>
        <taxon>Archosauria</taxon>
        <taxon>Dinosauria</taxon>
        <taxon>Saurischia</taxon>
        <taxon>Theropoda</taxon>
        <taxon>Coelurosauria</taxon>
        <taxon>Aves</taxon>
        <taxon>Neognathae</taxon>
        <taxon>Neoaves</taxon>
        <taxon>Aequornithes</taxon>
        <taxon>Procellariiformes</taxon>
        <taxon>Procellariidae</taxon>
        <taxon>Pelecanoides</taxon>
    </lineage>
</organism>
<dbReference type="PROSITE" id="PS50878">
    <property type="entry name" value="RT_POL"/>
    <property type="match status" value="1"/>
</dbReference>
<dbReference type="PANTHER" id="PTHR47027:SF20">
    <property type="entry name" value="REVERSE TRANSCRIPTASE-LIKE PROTEIN WITH RNA-DIRECTED DNA POLYMERASE DOMAIN"/>
    <property type="match status" value="1"/>
</dbReference>
<feature type="non-terminal residue" evidence="2">
    <location>
        <position position="1"/>
    </location>
</feature>
<gene>
    <name evidence="2" type="primary">Po21_4</name>
    <name evidence="2" type="ORF">PELURI_R15957</name>
</gene>
<reference evidence="2 3" key="1">
    <citation type="submission" date="2019-09" db="EMBL/GenBank/DDBJ databases">
        <title>Bird 10,000 Genomes (B10K) Project - Family phase.</title>
        <authorList>
            <person name="Zhang G."/>
        </authorList>
    </citation>
    <scope>NUCLEOTIDE SEQUENCE [LARGE SCALE GENOMIC DNA]</scope>
    <source>
        <strain evidence="2">B10K-DU-012-45</strain>
    </source>
</reference>
<dbReference type="Pfam" id="PF00078">
    <property type="entry name" value="RVT_1"/>
    <property type="match status" value="1"/>
</dbReference>
<keyword evidence="3" id="KW-1185">Reference proteome</keyword>